<feature type="compositionally biased region" description="Polar residues" evidence="1">
    <location>
        <begin position="1"/>
        <end position="25"/>
    </location>
</feature>
<dbReference type="NCBIfam" id="NF033907">
    <property type="entry name" value="ExsE2_fam"/>
    <property type="match status" value="1"/>
</dbReference>
<organism evidence="3 4">
    <name type="scientific">Vibrio alginolyticus</name>
    <dbReference type="NCBI Taxonomy" id="663"/>
    <lineage>
        <taxon>Bacteria</taxon>
        <taxon>Pseudomonadati</taxon>
        <taxon>Pseudomonadota</taxon>
        <taxon>Gammaproteobacteria</taxon>
        <taxon>Vibrionales</taxon>
        <taxon>Vibrionaceae</taxon>
        <taxon>Vibrio</taxon>
    </lineage>
</organism>
<evidence type="ECO:0000313" key="4">
    <source>
        <dbReference type="Proteomes" id="UP000532247"/>
    </source>
</evidence>
<accession>A0A0H0YCC1</accession>
<dbReference type="AlphaFoldDB" id="A0A0H0YCC1"/>
<dbReference type="Proteomes" id="UP000532247">
    <property type="component" value="Unassembled WGS sequence"/>
</dbReference>
<dbReference type="EMBL" id="VTYF01000010">
    <property type="protein sequence ID" value="NOI10594.1"/>
    <property type="molecule type" value="Genomic_DNA"/>
</dbReference>
<evidence type="ECO:0000313" key="2">
    <source>
        <dbReference type="EMBL" id="NMR76125.1"/>
    </source>
</evidence>
<dbReference type="RefSeq" id="WP_005377171.1">
    <property type="nucleotide sequence ID" value="NZ_AP023185.1"/>
</dbReference>
<protein>
    <submittedName>
        <fullName evidence="3">T3SS regulon translocated regulator ExsE2</fullName>
    </submittedName>
</protein>
<gene>
    <name evidence="3" type="primary">exsE2</name>
    <name evidence="3" type="ORF">F0254_17330</name>
    <name evidence="2" type="ORF">HKB35_21170</name>
</gene>
<name>A0A0H0YCC1_VIBAL</name>
<evidence type="ECO:0000313" key="3">
    <source>
        <dbReference type="EMBL" id="NOI10594.1"/>
    </source>
</evidence>
<reference evidence="3 4" key="1">
    <citation type="submission" date="2019-09" db="EMBL/GenBank/DDBJ databases">
        <title>Draft genome sequencing and comparative genomics of hatchery-associated Vibrios.</title>
        <authorList>
            <person name="Kehlet-Delgado H."/>
            <person name="Mueller R.S."/>
        </authorList>
    </citation>
    <scope>NUCLEOTIDE SEQUENCE [LARGE SCALE GENOMIC DNA]</scope>
    <source>
        <strain evidence="3 4">081416A</strain>
    </source>
</reference>
<dbReference type="GeneID" id="75167588"/>
<reference evidence="2 5" key="2">
    <citation type="submission" date="2020-04" db="EMBL/GenBank/DDBJ databases">
        <title>Whole-genome sequencing of Vibrio spp. from China reveals different genetic environments of blaCTX-M-14 among diverse lineages.</title>
        <authorList>
            <person name="Zheng Z."/>
            <person name="Ye L."/>
            <person name="Chen S."/>
        </authorList>
    </citation>
    <scope>NUCLEOTIDE SEQUENCE [LARGE SCALE GENOMIC DNA]</scope>
    <source>
        <strain evidence="2 5">Vb1636</strain>
    </source>
</reference>
<evidence type="ECO:0000256" key="1">
    <source>
        <dbReference type="SAM" id="MobiDB-lite"/>
    </source>
</evidence>
<feature type="region of interest" description="Disordered" evidence="1">
    <location>
        <begin position="1"/>
        <end position="32"/>
    </location>
</feature>
<dbReference type="OrthoDB" id="5903441at2"/>
<comment type="caution">
    <text evidence="3">The sequence shown here is derived from an EMBL/GenBank/DDBJ whole genome shotgun (WGS) entry which is preliminary data.</text>
</comment>
<proteinExistence type="predicted"/>
<dbReference type="EMBL" id="JABCMA010000036">
    <property type="protein sequence ID" value="NMR76125.1"/>
    <property type="molecule type" value="Genomic_DNA"/>
</dbReference>
<dbReference type="SMR" id="A0A0H0YCC1"/>
<sequence length="101" mass="11263">MSNDIQSTYTNSSVHDVQQAQQSDAVPQGTFHGRKVTLLSSSESSMTRTSSKRELGECLNQFASLESCNRVLDFDPQLNIDKQNAAVEKLMERKVAIIQRS</sequence>
<dbReference type="Proteomes" id="UP000565155">
    <property type="component" value="Unassembled WGS sequence"/>
</dbReference>
<evidence type="ECO:0000313" key="5">
    <source>
        <dbReference type="Proteomes" id="UP000565155"/>
    </source>
</evidence>
<dbReference type="eggNOG" id="ENOG5031NVJ">
    <property type="taxonomic scope" value="Bacteria"/>
</dbReference>